<dbReference type="GO" id="GO:0003700">
    <property type="term" value="F:DNA-binding transcription factor activity"/>
    <property type="evidence" value="ECO:0007669"/>
    <property type="project" value="InterPro"/>
</dbReference>
<dbReference type="PANTHER" id="PTHR30204:SF69">
    <property type="entry name" value="MERR-FAMILY TRANSCRIPTIONAL REGULATOR"/>
    <property type="match status" value="1"/>
</dbReference>
<feature type="domain" description="HTH merR-type" evidence="5">
    <location>
        <begin position="1"/>
        <end position="55"/>
    </location>
</feature>
<dbReference type="Pfam" id="PF00376">
    <property type="entry name" value="MerR"/>
    <property type="match status" value="1"/>
</dbReference>
<dbReference type="PANTHER" id="PTHR30204">
    <property type="entry name" value="REDOX-CYCLING DRUG-SENSING TRANSCRIPTIONAL ACTIVATOR SOXR"/>
    <property type="match status" value="1"/>
</dbReference>
<accession>A0A1H8CSC1</accession>
<proteinExistence type="predicted"/>
<keyword evidence="7" id="KW-1185">Reference proteome</keyword>
<dbReference type="GO" id="GO:0003677">
    <property type="term" value="F:DNA binding"/>
    <property type="evidence" value="ECO:0007669"/>
    <property type="project" value="UniProtKB-KW"/>
</dbReference>
<dbReference type="InterPro" id="IPR009061">
    <property type="entry name" value="DNA-bd_dom_put_sf"/>
</dbReference>
<protein>
    <submittedName>
        <fullName evidence="6">DNA-binding transcriptional regulator, MerR family</fullName>
    </submittedName>
</protein>
<evidence type="ECO:0000313" key="6">
    <source>
        <dbReference type="EMBL" id="SEM97880.1"/>
    </source>
</evidence>
<evidence type="ECO:0000256" key="2">
    <source>
        <dbReference type="ARBA" id="ARBA00023015"/>
    </source>
</evidence>
<keyword evidence="3 6" id="KW-0238">DNA-binding</keyword>
<reference evidence="6 7" key="1">
    <citation type="submission" date="2016-10" db="EMBL/GenBank/DDBJ databases">
        <authorList>
            <person name="de Groot N.N."/>
        </authorList>
    </citation>
    <scope>NUCLEOTIDE SEQUENCE [LARGE SCALE GENOMIC DNA]</scope>
    <source>
        <strain evidence="6 7">DSM 46701</strain>
    </source>
</reference>
<dbReference type="InterPro" id="IPR047057">
    <property type="entry name" value="MerR_fam"/>
</dbReference>
<dbReference type="SUPFAM" id="SSF46955">
    <property type="entry name" value="Putative DNA-binding domain"/>
    <property type="match status" value="2"/>
</dbReference>
<dbReference type="RefSeq" id="WP_089966507.1">
    <property type="nucleotide sequence ID" value="NZ_FOCQ01000004.1"/>
</dbReference>
<sequence length="233" mass="27294">MKVRPIDIAKKLSVSTSALRHYEEWGIVPPVPRGPNGYRLYTEEHVAYFECIRAMAPVFGMTLTKQVMKHIQRKELDQAFWLVNEAQATLHQEKTVTEKTIEILETEELETIHSKKRKWMSIGEASRETSVPASAIRHWEKMGLISIPRDKENGYRRFGHAQVRRILLIRTLRTAHYPLDLIRKLIHKLDHDQIEQAKKIARDSLENLNRKNQGQLRGIHYLYRLCQVAKLLD</sequence>
<evidence type="ECO:0000256" key="1">
    <source>
        <dbReference type="ARBA" id="ARBA00022491"/>
    </source>
</evidence>
<dbReference type="EMBL" id="FOCQ01000004">
    <property type="protein sequence ID" value="SEM97880.1"/>
    <property type="molecule type" value="Genomic_DNA"/>
</dbReference>
<keyword evidence="4" id="KW-0804">Transcription</keyword>
<organism evidence="6 7">
    <name type="scientific">Lihuaxuella thermophila</name>
    <dbReference type="NCBI Taxonomy" id="1173111"/>
    <lineage>
        <taxon>Bacteria</taxon>
        <taxon>Bacillati</taxon>
        <taxon>Bacillota</taxon>
        <taxon>Bacilli</taxon>
        <taxon>Bacillales</taxon>
        <taxon>Thermoactinomycetaceae</taxon>
        <taxon>Lihuaxuella</taxon>
    </lineage>
</organism>
<evidence type="ECO:0000256" key="4">
    <source>
        <dbReference type="ARBA" id="ARBA00023163"/>
    </source>
</evidence>
<dbReference type="PROSITE" id="PS50937">
    <property type="entry name" value="HTH_MERR_2"/>
    <property type="match status" value="2"/>
</dbReference>
<keyword evidence="1" id="KW-0678">Repressor</keyword>
<feature type="domain" description="HTH merR-type" evidence="5">
    <location>
        <begin position="119"/>
        <end position="188"/>
    </location>
</feature>
<name>A0A1H8CSC1_9BACL</name>
<dbReference type="Proteomes" id="UP000199695">
    <property type="component" value="Unassembled WGS sequence"/>
</dbReference>
<dbReference type="InterPro" id="IPR000551">
    <property type="entry name" value="MerR-type_HTH_dom"/>
</dbReference>
<dbReference type="Pfam" id="PF13411">
    <property type="entry name" value="MerR_1"/>
    <property type="match status" value="1"/>
</dbReference>
<evidence type="ECO:0000313" key="7">
    <source>
        <dbReference type="Proteomes" id="UP000199695"/>
    </source>
</evidence>
<gene>
    <name evidence="6" type="ORF">SAMN05444955_10489</name>
</gene>
<evidence type="ECO:0000256" key="3">
    <source>
        <dbReference type="ARBA" id="ARBA00023125"/>
    </source>
</evidence>
<dbReference type="AlphaFoldDB" id="A0A1H8CSC1"/>
<dbReference type="OrthoDB" id="122388at2"/>
<dbReference type="SMART" id="SM00422">
    <property type="entry name" value="HTH_MERR"/>
    <property type="match status" value="2"/>
</dbReference>
<keyword evidence="2" id="KW-0805">Transcription regulation</keyword>
<dbReference type="Gene3D" id="1.10.1660.10">
    <property type="match status" value="2"/>
</dbReference>
<evidence type="ECO:0000259" key="5">
    <source>
        <dbReference type="PROSITE" id="PS50937"/>
    </source>
</evidence>
<dbReference type="STRING" id="1173111.SAMN05444955_10489"/>